<dbReference type="AlphaFoldDB" id="A0A943UXF5"/>
<evidence type="ECO:0000259" key="2">
    <source>
        <dbReference type="Pfam" id="PF13938"/>
    </source>
</evidence>
<dbReference type="Pfam" id="PF13938">
    <property type="entry name" value="DUF4213"/>
    <property type="match status" value="1"/>
</dbReference>
<dbReference type="InterPro" id="IPR007161">
    <property type="entry name" value="DUF364"/>
</dbReference>
<protein>
    <recommendedName>
        <fullName evidence="5">DUF364 domain-containing protein</fullName>
    </recommendedName>
</protein>
<organism evidence="3 4">
    <name type="scientific">Slackia piriformis</name>
    <dbReference type="NCBI Taxonomy" id="626934"/>
    <lineage>
        <taxon>Bacteria</taxon>
        <taxon>Bacillati</taxon>
        <taxon>Actinomycetota</taxon>
        <taxon>Coriobacteriia</taxon>
        <taxon>Eggerthellales</taxon>
        <taxon>Eggerthellaceae</taxon>
        <taxon>Slackia</taxon>
    </lineage>
</organism>
<dbReference type="InterPro" id="IPR025251">
    <property type="entry name" value="DUF4213"/>
</dbReference>
<evidence type="ECO:0000313" key="4">
    <source>
        <dbReference type="Proteomes" id="UP000727506"/>
    </source>
</evidence>
<evidence type="ECO:0008006" key="5">
    <source>
        <dbReference type="Google" id="ProtNLM"/>
    </source>
</evidence>
<accession>A0A943UXF5</accession>
<feature type="domain" description="DUF4213" evidence="2">
    <location>
        <begin position="13"/>
        <end position="94"/>
    </location>
</feature>
<dbReference type="EMBL" id="JAGZSV010000037">
    <property type="protein sequence ID" value="MBS6940508.1"/>
    <property type="molecule type" value="Genomic_DNA"/>
</dbReference>
<gene>
    <name evidence="3" type="ORF">KH142_03320</name>
</gene>
<reference evidence="3" key="1">
    <citation type="submission" date="2021-02" db="EMBL/GenBank/DDBJ databases">
        <title>Infant gut strain persistence is associated with maternal origin, phylogeny, and functional potential including surface adhesion and iron acquisition.</title>
        <authorList>
            <person name="Lou Y.C."/>
        </authorList>
    </citation>
    <scope>NUCLEOTIDE SEQUENCE</scope>
    <source>
        <strain evidence="3">L2_039_000G1_dasL2_039_000G1_concoct_11</strain>
    </source>
</reference>
<dbReference type="SUPFAM" id="SSF159713">
    <property type="entry name" value="Dhaf3308-like"/>
    <property type="match status" value="1"/>
</dbReference>
<proteinExistence type="predicted"/>
<sequence>MDLATNKNPWEIYDALIDGVPEGIAVVDYALGLHWTYLNAECGCGVAWTMRGGKAGSRKRPDLRGCDLKSVARLAKSWNFEEATLGVAALNAWYSRKELLDPLGAVYEEPKALARDERKREAFGEFTPQMKGGKVTVIGHFPHVYELAERCAELTVLERSCSEADLPDPACEYVLPSQDVVFITGTTTTNKTLPRLLELSRDALCILTGPSVVASPVLFDHHADVLAGSVVNDPEKTAFAVHSAQGRLFGEAVQMMRIVKPGLKLDLRD</sequence>
<name>A0A943UXF5_9ACTN</name>
<comment type="caution">
    <text evidence="3">The sequence shown here is derived from an EMBL/GenBank/DDBJ whole genome shotgun (WGS) entry which is preliminary data.</text>
</comment>
<evidence type="ECO:0000313" key="3">
    <source>
        <dbReference type="EMBL" id="MBS6940508.1"/>
    </source>
</evidence>
<dbReference type="Gene3D" id="3.40.50.11590">
    <property type="match status" value="1"/>
</dbReference>
<feature type="domain" description="Putative heavy-metal chelation" evidence="1">
    <location>
        <begin position="127"/>
        <end position="246"/>
    </location>
</feature>
<dbReference type="Gene3D" id="3.30.390.100">
    <property type="match status" value="1"/>
</dbReference>
<evidence type="ECO:0000259" key="1">
    <source>
        <dbReference type="Pfam" id="PF04016"/>
    </source>
</evidence>
<dbReference type="Pfam" id="PF04016">
    <property type="entry name" value="DUF364"/>
    <property type="match status" value="1"/>
</dbReference>
<dbReference type="Proteomes" id="UP000727506">
    <property type="component" value="Unassembled WGS sequence"/>
</dbReference>